<name>A0A0S3PUE1_9BRAD</name>
<accession>A0A0S3PUE1</accession>
<proteinExistence type="predicted"/>
<dbReference type="AlphaFoldDB" id="A0A0S3PUE1"/>
<gene>
    <name evidence="2" type="ORF">GJW-30_1_02025</name>
</gene>
<sequence>MSPPDLTPESLRRMADEIDEEANRNSGPQWERVRKLAGQYRRQAEAIERGEVWKFEGSGGRRIS</sequence>
<dbReference type="KEGG" id="vgo:GJW-30_1_02025"/>
<evidence type="ECO:0000256" key="1">
    <source>
        <dbReference type="SAM" id="MobiDB-lite"/>
    </source>
</evidence>
<feature type="region of interest" description="Disordered" evidence="1">
    <location>
        <begin position="1"/>
        <end position="30"/>
    </location>
</feature>
<evidence type="ECO:0000313" key="2">
    <source>
        <dbReference type="EMBL" id="BAT59492.1"/>
    </source>
</evidence>
<dbReference type="EMBL" id="AP014946">
    <property type="protein sequence ID" value="BAT59492.1"/>
    <property type="molecule type" value="Genomic_DNA"/>
</dbReference>
<dbReference type="Proteomes" id="UP000236884">
    <property type="component" value="Chromosome"/>
</dbReference>
<protein>
    <submittedName>
        <fullName evidence="2">Uncharacterized protein</fullName>
    </submittedName>
</protein>
<reference evidence="2 3" key="1">
    <citation type="submission" date="2015-08" db="EMBL/GenBank/DDBJ databases">
        <title>Investigation of the bacterial diversity of lava forest soil.</title>
        <authorList>
            <person name="Lee J.S."/>
        </authorList>
    </citation>
    <scope>NUCLEOTIDE SEQUENCE [LARGE SCALE GENOMIC DNA]</scope>
    <source>
        <strain evidence="2 3">GJW-30</strain>
    </source>
</reference>
<organism evidence="2 3">
    <name type="scientific">Variibacter gotjawalensis</name>
    <dbReference type="NCBI Taxonomy" id="1333996"/>
    <lineage>
        <taxon>Bacteria</taxon>
        <taxon>Pseudomonadati</taxon>
        <taxon>Pseudomonadota</taxon>
        <taxon>Alphaproteobacteria</taxon>
        <taxon>Hyphomicrobiales</taxon>
        <taxon>Nitrobacteraceae</taxon>
        <taxon>Variibacter</taxon>
    </lineage>
</organism>
<keyword evidence="3" id="KW-1185">Reference proteome</keyword>
<evidence type="ECO:0000313" key="3">
    <source>
        <dbReference type="Proteomes" id="UP000236884"/>
    </source>
</evidence>
<dbReference type="RefSeq" id="WP_157746727.1">
    <property type="nucleotide sequence ID" value="NZ_AP014946.1"/>
</dbReference>